<reference evidence="2 3" key="1">
    <citation type="submission" date="2019-05" db="EMBL/GenBank/DDBJ databases">
        <title>Another draft genome of Portunus trituberculatus and its Hox gene families provides insights of decapod evolution.</title>
        <authorList>
            <person name="Jeong J.-H."/>
            <person name="Song I."/>
            <person name="Kim S."/>
            <person name="Choi T."/>
            <person name="Kim D."/>
            <person name="Ryu S."/>
            <person name="Kim W."/>
        </authorList>
    </citation>
    <scope>NUCLEOTIDE SEQUENCE [LARGE SCALE GENOMIC DNA]</scope>
    <source>
        <tissue evidence="2">Muscle</tissue>
    </source>
</reference>
<evidence type="ECO:0000313" key="3">
    <source>
        <dbReference type="Proteomes" id="UP000324222"/>
    </source>
</evidence>
<dbReference type="AlphaFoldDB" id="A0A5B7G5M2"/>
<gene>
    <name evidence="2" type="ORF">E2C01_046642</name>
</gene>
<keyword evidence="3" id="KW-1185">Reference proteome</keyword>
<evidence type="ECO:0000313" key="2">
    <source>
        <dbReference type="EMBL" id="MPC52765.1"/>
    </source>
</evidence>
<accession>A0A5B7G5M2</accession>
<comment type="caution">
    <text evidence="2">The sequence shown here is derived from an EMBL/GenBank/DDBJ whole genome shotgun (WGS) entry which is preliminary data.</text>
</comment>
<evidence type="ECO:0000259" key="1">
    <source>
        <dbReference type="Pfam" id="PF07707"/>
    </source>
</evidence>
<protein>
    <recommendedName>
        <fullName evidence="1">BACK domain-containing protein</fullName>
    </recommendedName>
</protein>
<dbReference type="Pfam" id="PF07707">
    <property type="entry name" value="BACK"/>
    <property type="match status" value="1"/>
</dbReference>
<dbReference type="Gene3D" id="1.25.40.420">
    <property type="match status" value="1"/>
</dbReference>
<feature type="domain" description="BACK" evidence="1">
    <location>
        <begin position="118"/>
        <end position="184"/>
    </location>
</feature>
<proteinExistence type="predicted"/>
<dbReference type="InterPro" id="IPR011705">
    <property type="entry name" value="BACK"/>
</dbReference>
<sequence length="186" mass="21972">MDDDIRRRTRVLLMSLRYQNWWQSFKNPFDYRPELYRDLDFKDDFVITFGYRGSSVKGEAAYPFWWLRSFLEHKTPLPGVQGTAEVMLMAHKYDIPGLVSMSRAKLRNFLSIENFPHVFNAAHETEDDEILQECGHMIAAWTDEILSLPNLSVLSKKAMVRLLEHRRLSPSSELKVFNAAINWMWR</sequence>
<name>A0A5B7G5M2_PORTR</name>
<dbReference type="Proteomes" id="UP000324222">
    <property type="component" value="Unassembled WGS sequence"/>
</dbReference>
<organism evidence="2 3">
    <name type="scientific">Portunus trituberculatus</name>
    <name type="common">Swimming crab</name>
    <name type="synonym">Neptunus trituberculatus</name>
    <dbReference type="NCBI Taxonomy" id="210409"/>
    <lineage>
        <taxon>Eukaryota</taxon>
        <taxon>Metazoa</taxon>
        <taxon>Ecdysozoa</taxon>
        <taxon>Arthropoda</taxon>
        <taxon>Crustacea</taxon>
        <taxon>Multicrustacea</taxon>
        <taxon>Malacostraca</taxon>
        <taxon>Eumalacostraca</taxon>
        <taxon>Eucarida</taxon>
        <taxon>Decapoda</taxon>
        <taxon>Pleocyemata</taxon>
        <taxon>Brachyura</taxon>
        <taxon>Eubrachyura</taxon>
        <taxon>Portunoidea</taxon>
        <taxon>Portunidae</taxon>
        <taxon>Portuninae</taxon>
        <taxon>Portunus</taxon>
    </lineage>
</organism>
<dbReference type="EMBL" id="VSRR010011132">
    <property type="protein sequence ID" value="MPC52765.1"/>
    <property type="molecule type" value="Genomic_DNA"/>
</dbReference>